<dbReference type="InterPro" id="IPR013324">
    <property type="entry name" value="RNA_pol_sigma_r3/r4-like"/>
</dbReference>
<dbReference type="NCBIfam" id="TIGR02937">
    <property type="entry name" value="sigma70-ECF"/>
    <property type="match status" value="1"/>
</dbReference>
<dbReference type="Pfam" id="PF04545">
    <property type="entry name" value="Sigma70_r4"/>
    <property type="match status" value="1"/>
</dbReference>
<dbReference type="InterPro" id="IPR013325">
    <property type="entry name" value="RNA_pol_sigma_r2"/>
</dbReference>
<dbReference type="Pfam" id="PF00140">
    <property type="entry name" value="Sigma70_r1_2"/>
    <property type="match status" value="1"/>
</dbReference>
<dbReference type="RefSeq" id="WP_215758857.1">
    <property type="nucleotide sequence ID" value="NZ_JAHKBE010000003.1"/>
</dbReference>
<dbReference type="InterPro" id="IPR050239">
    <property type="entry name" value="Sigma-70_RNA_pol_init_factors"/>
</dbReference>
<dbReference type="SUPFAM" id="SSF88659">
    <property type="entry name" value="Sigma3 and sigma4 domains of RNA polymerase sigma factors"/>
    <property type="match status" value="1"/>
</dbReference>
<dbReference type="InterPro" id="IPR009042">
    <property type="entry name" value="RNA_pol_sigma70_r1_2"/>
</dbReference>
<evidence type="ECO:0000313" key="8">
    <source>
        <dbReference type="EMBL" id="MEQ2485859.1"/>
    </source>
</evidence>
<keyword evidence="9" id="KW-1185">Reference proteome</keyword>
<evidence type="ECO:0000256" key="3">
    <source>
        <dbReference type="ARBA" id="ARBA00023125"/>
    </source>
</evidence>
<evidence type="ECO:0000259" key="5">
    <source>
        <dbReference type="Pfam" id="PF00140"/>
    </source>
</evidence>
<dbReference type="PRINTS" id="PR00046">
    <property type="entry name" value="SIGMA70FCT"/>
</dbReference>
<gene>
    <name evidence="8" type="ORF">AAAT34_02165</name>
</gene>
<evidence type="ECO:0000256" key="2">
    <source>
        <dbReference type="ARBA" id="ARBA00023082"/>
    </source>
</evidence>
<dbReference type="Pfam" id="PF04542">
    <property type="entry name" value="Sigma70_r2"/>
    <property type="match status" value="1"/>
</dbReference>
<evidence type="ECO:0000256" key="4">
    <source>
        <dbReference type="ARBA" id="ARBA00023163"/>
    </source>
</evidence>
<dbReference type="Gene3D" id="1.20.120.1810">
    <property type="match status" value="1"/>
</dbReference>
<organism evidence="8 9">
    <name type="scientific">Hallella faecis</name>
    <dbReference type="NCBI Taxonomy" id="2841596"/>
    <lineage>
        <taxon>Bacteria</taxon>
        <taxon>Pseudomonadati</taxon>
        <taxon>Bacteroidota</taxon>
        <taxon>Bacteroidia</taxon>
        <taxon>Bacteroidales</taxon>
        <taxon>Prevotellaceae</taxon>
        <taxon>Hallella</taxon>
    </lineage>
</organism>
<evidence type="ECO:0000259" key="6">
    <source>
        <dbReference type="Pfam" id="PF04542"/>
    </source>
</evidence>
<accession>A0ABV1FN81</accession>
<dbReference type="Gene3D" id="1.10.10.10">
    <property type="entry name" value="Winged helix-like DNA-binding domain superfamily/Winged helix DNA-binding domain"/>
    <property type="match status" value="1"/>
</dbReference>
<comment type="caution">
    <text evidence="8">The sequence shown here is derived from an EMBL/GenBank/DDBJ whole genome shotgun (WGS) entry which is preliminary data.</text>
</comment>
<dbReference type="PANTHER" id="PTHR30603">
    <property type="entry name" value="RNA POLYMERASE SIGMA FACTOR RPO"/>
    <property type="match status" value="1"/>
</dbReference>
<feature type="domain" description="RNA polymerase sigma-70 region 2" evidence="6">
    <location>
        <begin position="45"/>
        <end position="110"/>
    </location>
</feature>
<dbReference type="InterPro" id="IPR000943">
    <property type="entry name" value="RNA_pol_sigma70"/>
</dbReference>
<keyword evidence="4" id="KW-0804">Transcription</keyword>
<dbReference type="SUPFAM" id="SSF88946">
    <property type="entry name" value="Sigma2 domain of RNA polymerase sigma factors"/>
    <property type="match status" value="1"/>
</dbReference>
<feature type="domain" description="RNA polymerase sigma-70 region 4" evidence="7">
    <location>
        <begin position="177"/>
        <end position="225"/>
    </location>
</feature>
<proteinExistence type="predicted"/>
<reference evidence="8 9" key="1">
    <citation type="submission" date="2024-04" db="EMBL/GenBank/DDBJ databases">
        <title>Human intestinal bacterial collection.</title>
        <authorList>
            <person name="Pauvert C."/>
            <person name="Hitch T.C.A."/>
            <person name="Clavel T."/>
        </authorList>
    </citation>
    <scope>NUCLEOTIDE SEQUENCE [LARGE SCALE GENOMIC DNA]</scope>
    <source>
        <strain evidence="8 9">CLA-AA-H145</strain>
    </source>
</reference>
<keyword evidence="1" id="KW-0805">Transcription regulation</keyword>
<keyword evidence="2" id="KW-0731">Sigma factor</keyword>
<dbReference type="InterPro" id="IPR007627">
    <property type="entry name" value="RNA_pol_sigma70_r2"/>
</dbReference>
<dbReference type="Proteomes" id="UP001487296">
    <property type="component" value="Unassembled WGS sequence"/>
</dbReference>
<dbReference type="InterPro" id="IPR007630">
    <property type="entry name" value="RNA_pol_sigma70_r4"/>
</dbReference>
<dbReference type="InterPro" id="IPR036388">
    <property type="entry name" value="WH-like_DNA-bd_sf"/>
</dbReference>
<evidence type="ECO:0000256" key="1">
    <source>
        <dbReference type="ARBA" id="ARBA00023015"/>
    </source>
</evidence>
<keyword evidence="3" id="KW-0238">DNA-binding</keyword>
<sequence length="239" mass="26998">MNEKKSIDAYLNEIKQERLLTDAEERQLAERIQQGDQQALADLTTANLTYVVSLAHQYAGSGLPVEDLISEGNIGMMRAAARFDGSRGKRFVTFAAPYIRDAMQQAIEQQTGLYRVLHEGDVKAEKRRSHPLSIDAPVGGSQDLSLGRVVANPHAIDPSRQMEEQAIIEELAHLVTRLDERERQVAACLYGIDTPQLNMAETGEKMGLKRERVRQIRDKALRRLRRMTSNKDLLNYLSR</sequence>
<name>A0ABV1FN81_9BACT</name>
<dbReference type="PANTHER" id="PTHR30603:SF47">
    <property type="entry name" value="RNA POLYMERASE SIGMA FACTOR SIGD, CHLOROPLASTIC"/>
    <property type="match status" value="1"/>
</dbReference>
<dbReference type="EMBL" id="JBBNFP010000004">
    <property type="protein sequence ID" value="MEQ2485859.1"/>
    <property type="molecule type" value="Genomic_DNA"/>
</dbReference>
<feature type="domain" description="RNA polymerase sigma-70 region 1.2" evidence="5">
    <location>
        <begin position="6"/>
        <end position="37"/>
    </location>
</feature>
<dbReference type="InterPro" id="IPR014284">
    <property type="entry name" value="RNA_pol_sigma-70_dom"/>
</dbReference>
<evidence type="ECO:0000313" key="9">
    <source>
        <dbReference type="Proteomes" id="UP001487296"/>
    </source>
</evidence>
<protein>
    <submittedName>
        <fullName evidence="8">Sigma-70 family RNA polymerase sigma factor</fullName>
    </submittedName>
</protein>
<evidence type="ECO:0000259" key="7">
    <source>
        <dbReference type="Pfam" id="PF04545"/>
    </source>
</evidence>